<sequence>MKSEIKRWGNSAAVRLPSKLLAAVHLEINSPITIEIIGQQIIIKANPDKTPRKKLPFSEQELLQGMDPRKAHADELSVASATELGI</sequence>
<dbReference type="AlphaFoldDB" id="A0A2V1GPB0"/>
<comment type="caution">
    <text evidence="2">The sequence shown here is derived from an EMBL/GenBank/DDBJ whole genome shotgun (WGS) entry which is preliminary data.</text>
</comment>
<dbReference type="PANTHER" id="PTHR40516">
    <property type="entry name" value="ANTITOXIN CHPS-RELATED"/>
    <property type="match status" value="1"/>
</dbReference>
<dbReference type="Gene3D" id="2.10.260.10">
    <property type="match status" value="1"/>
</dbReference>
<organism evidence="2 3">
    <name type="scientific">Pelagibaculum spongiae</name>
    <dbReference type="NCBI Taxonomy" id="2080658"/>
    <lineage>
        <taxon>Bacteria</taxon>
        <taxon>Pseudomonadati</taxon>
        <taxon>Pseudomonadota</taxon>
        <taxon>Gammaproteobacteria</taxon>
        <taxon>Oceanospirillales</taxon>
        <taxon>Pelagibaculum</taxon>
    </lineage>
</organism>
<dbReference type="PANTHER" id="PTHR40516:SF1">
    <property type="entry name" value="ANTITOXIN CHPS-RELATED"/>
    <property type="match status" value="1"/>
</dbReference>
<dbReference type="SUPFAM" id="SSF89447">
    <property type="entry name" value="AbrB/MazE/MraZ-like"/>
    <property type="match status" value="1"/>
</dbReference>
<dbReference type="SMART" id="SM00966">
    <property type="entry name" value="SpoVT_AbrB"/>
    <property type="match status" value="1"/>
</dbReference>
<protein>
    <submittedName>
        <fullName evidence="2">MazF family transcriptional regulator</fullName>
    </submittedName>
</protein>
<dbReference type="RefSeq" id="WP_116688770.1">
    <property type="nucleotide sequence ID" value="NZ_CAWNYD010000012.1"/>
</dbReference>
<name>A0A2V1GPB0_9GAMM</name>
<reference evidence="2 3" key="1">
    <citation type="submission" date="2018-04" db="EMBL/GenBank/DDBJ databases">
        <title>Thalassorhabdus spongiae gen. nov., sp. nov., isolated from a marine sponge in South-West Iceland.</title>
        <authorList>
            <person name="Knobloch S."/>
            <person name="Daussin A."/>
            <person name="Johannsson R."/>
            <person name="Marteinsson V.T."/>
        </authorList>
    </citation>
    <scope>NUCLEOTIDE SEQUENCE [LARGE SCALE GENOMIC DNA]</scope>
    <source>
        <strain evidence="2 3">Hp12</strain>
    </source>
</reference>
<dbReference type="GO" id="GO:0097351">
    <property type="term" value="F:toxin sequestering activity"/>
    <property type="evidence" value="ECO:0007669"/>
    <property type="project" value="InterPro"/>
</dbReference>
<dbReference type="Pfam" id="PF04014">
    <property type="entry name" value="MazE_antitoxin"/>
    <property type="match status" value="1"/>
</dbReference>
<dbReference type="InterPro" id="IPR007159">
    <property type="entry name" value="SpoVT-AbrB_dom"/>
</dbReference>
<dbReference type="InterPro" id="IPR037914">
    <property type="entry name" value="SpoVT-AbrB_sf"/>
</dbReference>
<evidence type="ECO:0000259" key="1">
    <source>
        <dbReference type="SMART" id="SM00966"/>
    </source>
</evidence>
<gene>
    <name evidence="2" type="ORF">DC094_19315</name>
</gene>
<dbReference type="InterPro" id="IPR039052">
    <property type="entry name" value="Antitox_PemI-like"/>
</dbReference>
<accession>A0A2V1GPB0</accession>
<dbReference type="EMBL" id="QDDL01000012">
    <property type="protein sequence ID" value="PVZ64467.1"/>
    <property type="molecule type" value="Genomic_DNA"/>
</dbReference>
<proteinExistence type="predicted"/>
<evidence type="ECO:0000313" key="2">
    <source>
        <dbReference type="EMBL" id="PVZ64467.1"/>
    </source>
</evidence>
<dbReference type="GO" id="GO:0003677">
    <property type="term" value="F:DNA binding"/>
    <property type="evidence" value="ECO:0007669"/>
    <property type="project" value="InterPro"/>
</dbReference>
<dbReference type="OrthoDB" id="9795766at2"/>
<evidence type="ECO:0000313" key="3">
    <source>
        <dbReference type="Proteomes" id="UP000244906"/>
    </source>
</evidence>
<dbReference type="Proteomes" id="UP000244906">
    <property type="component" value="Unassembled WGS sequence"/>
</dbReference>
<feature type="domain" description="SpoVT-AbrB" evidence="1">
    <location>
        <begin position="6"/>
        <end position="51"/>
    </location>
</feature>
<keyword evidence="3" id="KW-1185">Reference proteome</keyword>